<dbReference type="Proteomes" id="UP000001745">
    <property type="component" value="Unassembled WGS sequence"/>
</dbReference>
<dbReference type="OrthoDB" id="424186at2759"/>
<dbReference type="HOGENOM" id="CLU_002055_3_0_1"/>
<evidence type="ECO:0000313" key="1">
    <source>
        <dbReference type="EMBL" id="EED20885.1"/>
    </source>
</evidence>
<evidence type="ECO:0000313" key="2">
    <source>
        <dbReference type="Proteomes" id="UP000001745"/>
    </source>
</evidence>
<dbReference type="VEuPathDB" id="FungiDB:TSTA_081180"/>
<accession>B8LZV3</accession>
<reference evidence="2" key="1">
    <citation type="journal article" date="2015" name="Genome Announc.">
        <title>Genome sequence of the AIDS-associated pathogen Penicillium marneffei (ATCC18224) and its near taxonomic relative Talaromyces stipitatus (ATCC10500).</title>
        <authorList>
            <person name="Nierman W.C."/>
            <person name="Fedorova-Abrams N.D."/>
            <person name="Andrianopoulos A."/>
        </authorList>
    </citation>
    <scope>NUCLEOTIDE SEQUENCE [LARGE SCALE GENOMIC DNA]</scope>
    <source>
        <strain evidence="2">ATCC 10500 / CBS 375.48 / QM 6759 / NRRL 1006</strain>
    </source>
</reference>
<gene>
    <name evidence="1" type="ORF">TSTA_081180</name>
</gene>
<organism evidence="1 2">
    <name type="scientific">Talaromyces stipitatus (strain ATCC 10500 / CBS 375.48 / QM 6759 / NRRL 1006)</name>
    <name type="common">Penicillium stipitatum</name>
    <dbReference type="NCBI Taxonomy" id="441959"/>
    <lineage>
        <taxon>Eukaryota</taxon>
        <taxon>Fungi</taxon>
        <taxon>Dikarya</taxon>
        <taxon>Ascomycota</taxon>
        <taxon>Pezizomycotina</taxon>
        <taxon>Eurotiomycetes</taxon>
        <taxon>Eurotiomycetidae</taxon>
        <taxon>Eurotiales</taxon>
        <taxon>Trichocomaceae</taxon>
        <taxon>Talaromyces</taxon>
        <taxon>Talaromyces sect. Talaromyces</taxon>
    </lineage>
</organism>
<sequence length="559" mass="63529">MWIAQSKDPALEIKAHFETPKHKRTAQSEWSAISLDNIICSNPGKSISECLNLMITELQDLFYCLPDKLQNQMYWHMKLIEATSTHPGTNDDNKTAPMVSTLQTDTTICVNCHVHRTKVVHHIDEDTPKDAATYFILEHEGTPKDHNTQLEAYLAEVDIPVQYDLPDRTSDSQKTATGYFTVANLDYKGFAPLIASELANRSAAHYLSCLLGNHQEYTEKPTLDNEDEADVQTAPSSHHLTIPEYAFLAEDRYSSNNFIGLLIDTGAATFSTAGYAQYLAYRKVARGCIMDTSTAGSVTIRFGAGEALQSLGLIDLDTPIGNVRFHIVEAMTLFLLSIKDLDRLKVYYDNTKDLLVRHELYLTAPVVRRFGHPFLIWDYSLALYITQSFNEDQCFLTDRELRRLHRRFGHPSVGRLHKTLLRAGYDTHPKVIERINKFCHHYQTHGKSPGQFHFTLRDNIEFNHSIIVDIMYINGKPVLHIVDKVTRFNATFSVPVEAHWSISTVERYHAVLYRSYKIISEEVPELALEMALQMAVKAVNDTAGPDSYVPTLLIFRVYP</sequence>
<dbReference type="AlphaFoldDB" id="B8LZV3"/>
<dbReference type="PhylomeDB" id="B8LZV3"/>
<evidence type="ECO:0008006" key="3">
    <source>
        <dbReference type="Google" id="ProtNLM"/>
    </source>
</evidence>
<dbReference type="RefSeq" id="XP_002477848.1">
    <property type="nucleotide sequence ID" value="XM_002477803.1"/>
</dbReference>
<dbReference type="InParanoid" id="B8LZV3"/>
<dbReference type="GeneID" id="8101423"/>
<name>B8LZV3_TALSN</name>
<dbReference type="eggNOG" id="KOG0017">
    <property type="taxonomic scope" value="Eukaryota"/>
</dbReference>
<dbReference type="STRING" id="441959.B8LZV3"/>
<proteinExistence type="predicted"/>
<dbReference type="EMBL" id="EQ962653">
    <property type="protein sequence ID" value="EED20885.1"/>
    <property type="molecule type" value="Genomic_DNA"/>
</dbReference>
<keyword evidence="2" id="KW-1185">Reference proteome</keyword>
<protein>
    <recommendedName>
        <fullName evidence="3">GAG-pre-integrase domain-containing protein</fullName>
    </recommendedName>
</protein>